<keyword evidence="2" id="KW-1185">Reference proteome</keyword>
<reference evidence="1 2" key="1">
    <citation type="journal article" date="2003" name="Nucleic Acids Res.">
        <title>The complete genome sequence and analysis of Corynebacterium diphtheriae NCTC13129.</title>
        <authorList>
            <person name="Cerdeno-Tarraga A.M."/>
            <person name="Efstratiou A."/>
            <person name="Dover L.G."/>
            <person name="Holden M.T.G."/>
            <person name="Pallen M."/>
            <person name="Bentley S.D."/>
            <person name="Besra G.S."/>
            <person name="Churcher C."/>
            <person name="James K.D."/>
            <person name="De Zoysa A."/>
            <person name="Chillingworth T."/>
            <person name="Cronin A."/>
            <person name="Dowd L."/>
            <person name="Feltwell T."/>
            <person name="Hamlin N."/>
            <person name="Holroyd S."/>
            <person name="Jagels K."/>
            <person name="Moule S."/>
            <person name="Quail M.A."/>
            <person name="Rabbinowitsch E."/>
            <person name="Rutherford K."/>
            <person name="Thomson N.R."/>
            <person name="Unwin L."/>
            <person name="Whitehead S."/>
            <person name="Barrell B.G.Parkhill.J."/>
        </authorList>
    </citation>
    <scope>NUCLEOTIDE SEQUENCE [LARGE SCALE GENOMIC DNA]</scope>
    <source>
        <strain evidence="2">ATCC 700971 / NCTC 13129 / Biotype gravis</strain>
    </source>
</reference>
<dbReference type="STRING" id="257309.DIP0735"/>
<proteinExistence type="predicted"/>
<evidence type="ECO:0000313" key="2">
    <source>
        <dbReference type="Proteomes" id="UP000002198"/>
    </source>
</evidence>
<sequence length="104" mass="11908">MLIGETPPTRKVIKSRGWLHALRRLDGYRLDFVAAPHPCTDYCRPTRFATRPQRFGDHPVDRALRRLCDDSNRRSLRCPSIHNGLRCQGSPARLQCGPIPWACT</sequence>
<accession>Q6NIN3</accession>
<dbReference type="AlphaFoldDB" id="Q6NIN3"/>
<dbReference type="HOGENOM" id="CLU_2245391_0_0_11"/>
<protein>
    <submittedName>
        <fullName evidence="1">Uncharacterized protein</fullName>
    </submittedName>
</protein>
<name>Q6NIN3_CORDI</name>
<dbReference type="EMBL" id="BX248356">
    <property type="protein sequence ID" value="CAE49257.1"/>
    <property type="molecule type" value="Genomic_DNA"/>
</dbReference>
<evidence type="ECO:0000313" key="1">
    <source>
        <dbReference type="EMBL" id="CAE49257.1"/>
    </source>
</evidence>
<dbReference type="Proteomes" id="UP000002198">
    <property type="component" value="Chromosome"/>
</dbReference>
<gene>
    <name evidence="1" type="ordered locus">DIP0735</name>
</gene>
<dbReference type="KEGG" id="cdi:DIP0735"/>
<organism evidence="1 2">
    <name type="scientific">Corynebacterium diphtheriae (strain ATCC 700971 / NCTC 13129 / Biotype gravis)</name>
    <dbReference type="NCBI Taxonomy" id="257309"/>
    <lineage>
        <taxon>Bacteria</taxon>
        <taxon>Bacillati</taxon>
        <taxon>Actinomycetota</taxon>
        <taxon>Actinomycetes</taxon>
        <taxon>Mycobacteriales</taxon>
        <taxon>Corynebacteriaceae</taxon>
        <taxon>Corynebacterium</taxon>
    </lineage>
</organism>